<proteinExistence type="inferred from homology"/>
<name>A0A372LU83_9BACI</name>
<feature type="transmembrane region" description="Helical" evidence="6">
    <location>
        <begin position="242"/>
        <end position="271"/>
    </location>
</feature>
<feature type="transmembrane region" description="Helical" evidence="6">
    <location>
        <begin position="37"/>
        <end position="58"/>
    </location>
</feature>
<keyword evidence="4 6" id="KW-1133">Transmembrane helix</keyword>
<feature type="transmembrane region" description="Helical" evidence="6">
    <location>
        <begin position="278"/>
        <end position="302"/>
    </location>
</feature>
<sequence length="361" mass="40807">MDVRLKWYYRLGFLLLLFIVAYIFIKLKPLWLPVLDTLVSVLIPFLAAAFISYLLHPVVEVLHDKGVKRWLAITIIYILFFGGLGLAIYKGIPAIVEQIRELSDSAPRVAEQYRGWLKKLDHKTSHWPFGLHERLEEGIEMIETSLNGLLSNAVMYAMQLFNFIVYFALIPLIAFYILKDIEAIKKMFWYLTPRTWRSQSKAFIRDVDASLGGYIRGQLTVCVIIGGLSSLLFWIFDMKYPLLLGIIIGITNVIPYFGPFFGAIPAVAIGATYSPKMVLIVIVIIFVLQFLEGNILSPLIVGKSLHMHPLFIMFALLTGGKVGGVIGMITAVPMLAIVKVALLHSRIHFLKLKSPKDLVRE</sequence>
<evidence type="ECO:0000256" key="2">
    <source>
        <dbReference type="ARBA" id="ARBA00009773"/>
    </source>
</evidence>
<organism evidence="7 8">
    <name type="scientific">Peribacillus saganii</name>
    <dbReference type="NCBI Taxonomy" id="2303992"/>
    <lineage>
        <taxon>Bacteria</taxon>
        <taxon>Bacillati</taxon>
        <taxon>Bacillota</taxon>
        <taxon>Bacilli</taxon>
        <taxon>Bacillales</taxon>
        <taxon>Bacillaceae</taxon>
        <taxon>Peribacillus</taxon>
    </lineage>
</organism>
<dbReference type="GO" id="GO:0016020">
    <property type="term" value="C:membrane"/>
    <property type="evidence" value="ECO:0007669"/>
    <property type="project" value="UniProtKB-SubCell"/>
</dbReference>
<evidence type="ECO:0000256" key="1">
    <source>
        <dbReference type="ARBA" id="ARBA00004141"/>
    </source>
</evidence>
<evidence type="ECO:0000256" key="3">
    <source>
        <dbReference type="ARBA" id="ARBA00022692"/>
    </source>
</evidence>
<evidence type="ECO:0000256" key="6">
    <source>
        <dbReference type="SAM" id="Phobius"/>
    </source>
</evidence>
<keyword evidence="3 6" id="KW-0812">Transmembrane</keyword>
<evidence type="ECO:0000256" key="5">
    <source>
        <dbReference type="ARBA" id="ARBA00023136"/>
    </source>
</evidence>
<evidence type="ECO:0000313" key="8">
    <source>
        <dbReference type="Proteomes" id="UP000264541"/>
    </source>
</evidence>
<feature type="transmembrane region" description="Helical" evidence="6">
    <location>
        <begin position="70"/>
        <end position="89"/>
    </location>
</feature>
<reference evidence="7 8" key="1">
    <citation type="submission" date="2018-08" db="EMBL/GenBank/DDBJ databases">
        <title>Bacillus chawlae sp. nov., Bacillus glennii sp. nov., and Bacillus saganii sp. nov. Isolated from the Vehicle Assembly Building at Kennedy Space Center where the Viking Spacecraft were Assembled.</title>
        <authorList>
            <person name="Seuylemezian A."/>
            <person name="Vaishampayan P."/>
        </authorList>
    </citation>
    <scope>NUCLEOTIDE SEQUENCE [LARGE SCALE GENOMIC DNA]</scope>
    <source>
        <strain evidence="7 8">V47-23a</strain>
    </source>
</reference>
<feature type="transmembrane region" description="Helical" evidence="6">
    <location>
        <begin position="7"/>
        <end position="25"/>
    </location>
</feature>
<protein>
    <submittedName>
        <fullName evidence="7">AI-2E family transporter</fullName>
    </submittedName>
</protein>
<comment type="subcellular location">
    <subcellularLocation>
        <location evidence="1">Membrane</location>
        <topology evidence="1">Multi-pass membrane protein</topology>
    </subcellularLocation>
</comment>
<dbReference type="OrthoDB" id="9793390at2"/>
<dbReference type="PANTHER" id="PTHR21716:SF15">
    <property type="entry name" value="TRANSPORT PROTEIN YRRI-RELATED"/>
    <property type="match status" value="1"/>
</dbReference>
<comment type="caution">
    <text evidence="7">The sequence shown here is derived from an EMBL/GenBank/DDBJ whole genome shotgun (WGS) entry which is preliminary data.</text>
</comment>
<dbReference type="Proteomes" id="UP000264541">
    <property type="component" value="Unassembled WGS sequence"/>
</dbReference>
<dbReference type="EMBL" id="QVTE01000001">
    <property type="protein sequence ID" value="RFU71626.1"/>
    <property type="molecule type" value="Genomic_DNA"/>
</dbReference>
<evidence type="ECO:0000256" key="4">
    <source>
        <dbReference type="ARBA" id="ARBA00022989"/>
    </source>
</evidence>
<feature type="transmembrane region" description="Helical" evidence="6">
    <location>
        <begin position="219"/>
        <end position="236"/>
    </location>
</feature>
<dbReference type="RefSeq" id="WP_117324702.1">
    <property type="nucleotide sequence ID" value="NZ_QVTE01000001.1"/>
</dbReference>
<keyword evidence="5 6" id="KW-0472">Membrane</keyword>
<dbReference type="Pfam" id="PF01594">
    <property type="entry name" value="AI-2E_transport"/>
    <property type="match status" value="1"/>
</dbReference>
<gene>
    <name evidence="7" type="ORF">D0469_00520</name>
</gene>
<dbReference type="AlphaFoldDB" id="A0A372LU83"/>
<dbReference type="PANTHER" id="PTHR21716">
    <property type="entry name" value="TRANSMEMBRANE PROTEIN"/>
    <property type="match status" value="1"/>
</dbReference>
<dbReference type="InterPro" id="IPR002549">
    <property type="entry name" value="AI-2E-like"/>
</dbReference>
<comment type="similarity">
    <text evidence="2">Belongs to the autoinducer-2 exporter (AI-2E) (TC 2.A.86) family.</text>
</comment>
<dbReference type="GO" id="GO:0055085">
    <property type="term" value="P:transmembrane transport"/>
    <property type="evidence" value="ECO:0007669"/>
    <property type="project" value="TreeGrafter"/>
</dbReference>
<evidence type="ECO:0000313" key="7">
    <source>
        <dbReference type="EMBL" id="RFU71626.1"/>
    </source>
</evidence>
<feature type="transmembrane region" description="Helical" evidence="6">
    <location>
        <begin position="156"/>
        <end position="178"/>
    </location>
</feature>
<accession>A0A372LU83</accession>
<keyword evidence="8" id="KW-1185">Reference proteome</keyword>
<feature type="transmembrane region" description="Helical" evidence="6">
    <location>
        <begin position="322"/>
        <end position="343"/>
    </location>
</feature>